<dbReference type="Proteomes" id="UP001589734">
    <property type="component" value="Unassembled WGS sequence"/>
</dbReference>
<keyword evidence="2" id="KW-1185">Reference proteome</keyword>
<accession>A0ABV6BPU9</accession>
<dbReference type="RefSeq" id="WP_379685693.1">
    <property type="nucleotide sequence ID" value="NZ_JBHLYW010000007.1"/>
</dbReference>
<gene>
    <name evidence="1" type="ORF">ACFFLS_06330</name>
</gene>
<dbReference type="EMBL" id="JBHLYW010000007">
    <property type="protein sequence ID" value="MFC0076646.1"/>
    <property type="molecule type" value="Genomic_DNA"/>
</dbReference>
<evidence type="ECO:0000313" key="2">
    <source>
        <dbReference type="Proteomes" id="UP001589734"/>
    </source>
</evidence>
<proteinExistence type="predicted"/>
<dbReference type="PROSITE" id="PS51257">
    <property type="entry name" value="PROKAR_LIPOPROTEIN"/>
    <property type="match status" value="1"/>
</dbReference>
<reference evidence="1 2" key="1">
    <citation type="submission" date="2024-09" db="EMBL/GenBank/DDBJ databases">
        <authorList>
            <person name="Sun Q."/>
            <person name="Mori K."/>
        </authorList>
    </citation>
    <scope>NUCLEOTIDE SEQUENCE [LARGE SCALE GENOMIC DNA]</scope>
    <source>
        <strain evidence="1 2">CGMCC 1.12926</strain>
    </source>
</reference>
<organism evidence="1 2">
    <name type="scientific">Flavobacterium procerum</name>
    <dbReference type="NCBI Taxonomy" id="1455569"/>
    <lineage>
        <taxon>Bacteria</taxon>
        <taxon>Pseudomonadati</taxon>
        <taxon>Bacteroidota</taxon>
        <taxon>Flavobacteriia</taxon>
        <taxon>Flavobacteriales</taxon>
        <taxon>Flavobacteriaceae</taxon>
        <taxon>Flavobacterium</taxon>
    </lineage>
</organism>
<evidence type="ECO:0000313" key="1">
    <source>
        <dbReference type="EMBL" id="MFC0076646.1"/>
    </source>
</evidence>
<protein>
    <submittedName>
        <fullName evidence="1">Uncharacterized protein</fullName>
    </submittedName>
</protein>
<sequence length="210" mass="24212">MKLKLSFLIVFLLMISCNEKTEKQTEVLNKVPEKETVQKTEFQAKKTSKFDFEKFTIEKGKIGNITIGMTMNEAETFLKNLNKTEAEAYDFGFDGGGKAYLYSFEGEFVLALIPKRDADEILAIVALSENLKTINGLHPKSSIQGIKKLYPKIQINQNLMMGWEDIYDEKNDWEFVFMTTEENRIGTYNDFETPSVPKKMNAKSEWITIR</sequence>
<comment type="caution">
    <text evidence="1">The sequence shown here is derived from an EMBL/GenBank/DDBJ whole genome shotgun (WGS) entry which is preliminary data.</text>
</comment>
<name>A0ABV6BPU9_9FLAO</name>